<sequence>MKSLMIKVMLCHSKEHEYVHPNPIPPKNFLSLPPLNWEFLGNSSGNPYTVHTNVYAQGKGNKEHQFYLWFDPTTAFHTYSIVSNPQRIIFLVDNSPIRVFQNSKAIGIPFPKSQPMRVYSSLWSADDWATQGWQVKTDWTKAPFTTFYRNYNAMGMLSHLQDHLVLLVILLMIRHGKLKNLILQAEIGSDGCKASL</sequence>
<protein>
    <recommendedName>
        <fullName evidence="3">GH16 domain-containing protein</fullName>
    </recommendedName>
</protein>
<organism evidence="4 5">
    <name type="scientific">Escallonia herrerae</name>
    <dbReference type="NCBI Taxonomy" id="1293975"/>
    <lineage>
        <taxon>Eukaryota</taxon>
        <taxon>Viridiplantae</taxon>
        <taxon>Streptophyta</taxon>
        <taxon>Embryophyta</taxon>
        <taxon>Tracheophyta</taxon>
        <taxon>Spermatophyta</taxon>
        <taxon>Magnoliopsida</taxon>
        <taxon>eudicotyledons</taxon>
        <taxon>Gunneridae</taxon>
        <taxon>Pentapetalae</taxon>
        <taxon>asterids</taxon>
        <taxon>campanulids</taxon>
        <taxon>Escalloniales</taxon>
        <taxon>Escalloniaceae</taxon>
        <taxon>Escallonia</taxon>
    </lineage>
</organism>
<name>A0AA89B4J4_9ASTE</name>
<dbReference type="Proteomes" id="UP001188597">
    <property type="component" value="Unassembled WGS sequence"/>
</dbReference>
<comment type="caution">
    <text evidence="4">The sequence shown here is derived from an EMBL/GenBank/DDBJ whole genome shotgun (WGS) entry which is preliminary data.</text>
</comment>
<evidence type="ECO:0000256" key="1">
    <source>
        <dbReference type="ARBA" id="ARBA00022801"/>
    </source>
</evidence>
<feature type="domain" description="GH16" evidence="3">
    <location>
        <begin position="1"/>
        <end position="148"/>
    </location>
</feature>
<evidence type="ECO:0000259" key="3">
    <source>
        <dbReference type="PROSITE" id="PS51762"/>
    </source>
</evidence>
<dbReference type="InterPro" id="IPR044791">
    <property type="entry name" value="Beta-glucanase/XTH"/>
</dbReference>
<dbReference type="PANTHER" id="PTHR31062">
    <property type="entry name" value="XYLOGLUCAN ENDOTRANSGLUCOSYLASE/HYDROLASE PROTEIN 8-RELATED"/>
    <property type="match status" value="1"/>
</dbReference>
<evidence type="ECO:0000313" key="4">
    <source>
        <dbReference type="EMBL" id="KAK3027480.1"/>
    </source>
</evidence>
<proteinExistence type="predicted"/>
<dbReference type="InterPro" id="IPR000757">
    <property type="entry name" value="Beta-glucanase-like"/>
</dbReference>
<dbReference type="SUPFAM" id="SSF49899">
    <property type="entry name" value="Concanavalin A-like lectins/glucanases"/>
    <property type="match status" value="1"/>
</dbReference>
<evidence type="ECO:0000256" key="2">
    <source>
        <dbReference type="ARBA" id="ARBA00023295"/>
    </source>
</evidence>
<dbReference type="PROSITE" id="PS51762">
    <property type="entry name" value="GH16_2"/>
    <property type="match status" value="1"/>
</dbReference>
<dbReference type="EMBL" id="JAVXUP010000459">
    <property type="protein sequence ID" value="KAK3027480.1"/>
    <property type="molecule type" value="Genomic_DNA"/>
</dbReference>
<gene>
    <name evidence="4" type="ORF">RJ639_041086</name>
</gene>
<keyword evidence="2" id="KW-0326">Glycosidase</keyword>
<keyword evidence="1" id="KW-0378">Hydrolase</keyword>
<accession>A0AA89B4J4</accession>
<dbReference type="AlphaFoldDB" id="A0AA89B4J4"/>
<evidence type="ECO:0000313" key="5">
    <source>
        <dbReference type="Proteomes" id="UP001188597"/>
    </source>
</evidence>
<dbReference type="GO" id="GO:0005975">
    <property type="term" value="P:carbohydrate metabolic process"/>
    <property type="evidence" value="ECO:0007669"/>
    <property type="project" value="InterPro"/>
</dbReference>
<dbReference type="Pfam" id="PF00722">
    <property type="entry name" value="Glyco_hydro_16"/>
    <property type="match status" value="1"/>
</dbReference>
<dbReference type="GO" id="GO:0004553">
    <property type="term" value="F:hydrolase activity, hydrolyzing O-glycosyl compounds"/>
    <property type="evidence" value="ECO:0007669"/>
    <property type="project" value="InterPro"/>
</dbReference>
<dbReference type="Gene3D" id="2.60.120.200">
    <property type="match status" value="1"/>
</dbReference>
<keyword evidence="5" id="KW-1185">Reference proteome</keyword>
<dbReference type="InterPro" id="IPR013320">
    <property type="entry name" value="ConA-like_dom_sf"/>
</dbReference>
<reference evidence="4" key="1">
    <citation type="submission" date="2022-12" db="EMBL/GenBank/DDBJ databases">
        <title>Draft genome assemblies for two species of Escallonia (Escalloniales).</title>
        <authorList>
            <person name="Chanderbali A."/>
            <person name="Dervinis C."/>
            <person name="Anghel I."/>
            <person name="Soltis D."/>
            <person name="Soltis P."/>
            <person name="Zapata F."/>
        </authorList>
    </citation>
    <scope>NUCLEOTIDE SEQUENCE</scope>
    <source>
        <strain evidence="4">UCBG64.0493</strain>
        <tissue evidence="4">Leaf</tissue>
    </source>
</reference>